<accession>A0A165JTV0</accession>
<dbReference type="STRING" id="1353952.A0A165JTV0"/>
<sequence>MHARGRSTKFLTCSFKSCTVASKQCLTKHPKNTASIPGNGGVNGVLGALVVTICIYRLSSFICIYASAANIQELVAMAARRVASALIHGSDLHGVVWRPNVSDKADVLPMINWSKDTATAVAVVENAQNPQGDIDAGFKATARRMGACADRWVGGYCCPIMRSPVY</sequence>
<proteinExistence type="predicted"/>
<evidence type="ECO:0000313" key="1">
    <source>
        <dbReference type="EMBL" id="KZT62265.1"/>
    </source>
</evidence>
<organism evidence="1 2">
    <name type="scientific">Calocera cornea HHB12733</name>
    <dbReference type="NCBI Taxonomy" id="1353952"/>
    <lineage>
        <taxon>Eukaryota</taxon>
        <taxon>Fungi</taxon>
        <taxon>Dikarya</taxon>
        <taxon>Basidiomycota</taxon>
        <taxon>Agaricomycotina</taxon>
        <taxon>Dacrymycetes</taxon>
        <taxon>Dacrymycetales</taxon>
        <taxon>Dacrymycetaceae</taxon>
        <taxon>Calocera</taxon>
    </lineage>
</organism>
<dbReference type="InParanoid" id="A0A165JTV0"/>
<name>A0A165JTV0_9BASI</name>
<dbReference type="EMBL" id="KV423917">
    <property type="protein sequence ID" value="KZT62265.1"/>
    <property type="molecule type" value="Genomic_DNA"/>
</dbReference>
<keyword evidence="2" id="KW-1185">Reference proteome</keyword>
<reference evidence="1 2" key="1">
    <citation type="journal article" date="2016" name="Mol. Biol. Evol.">
        <title>Comparative Genomics of Early-Diverging Mushroom-Forming Fungi Provides Insights into the Origins of Lignocellulose Decay Capabilities.</title>
        <authorList>
            <person name="Nagy L.G."/>
            <person name="Riley R."/>
            <person name="Tritt A."/>
            <person name="Adam C."/>
            <person name="Daum C."/>
            <person name="Floudas D."/>
            <person name="Sun H."/>
            <person name="Yadav J.S."/>
            <person name="Pangilinan J."/>
            <person name="Larsson K.H."/>
            <person name="Matsuura K."/>
            <person name="Barry K."/>
            <person name="Labutti K."/>
            <person name="Kuo R."/>
            <person name="Ohm R.A."/>
            <person name="Bhattacharya S.S."/>
            <person name="Shirouzu T."/>
            <person name="Yoshinaga Y."/>
            <person name="Martin F.M."/>
            <person name="Grigoriev I.V."/>
            <person name="Hibbett D.S."/>
        </authorList>
    </citation>
    <scope>NUCLEOTIDE SEQUENCE [LARGE SCALE GENOMIC DNA]</scope>
    <source>
        <strain evidence="1 2">HHB12733</strain>
    </source>
</reference>
<gene>
    <name evidence="1" type="ORF">CALCODRAFT_245389</name>
</gene>
<dbReference type="Proteomes" id="UP000076842">
    <property type="component" value="Unassembled WGS sequence"/>
</dbReference>
<dbReference type="AlphaFoldDB" id="A0A165JTV0"/>
<evidence type="ECO:0000313" key="2">
    <source>
        <dbReference type="Proteomes" id="UP000076842"/>
    </source>
</evidence>
<protein>
    <submittedName>
        <fullName evidence="1">Uncharacterized protein</fullName>
    </submittedName>
</protein>